<proteinExistence type="predicted"/>
<name>A0A2R8BHS1_9RHOB</name>
<gene>
    <name evidence="2" type="ORF">ASD8599_03312</name>
</gene>
<dbReference type="EMBL" id="OMOR01000001">
    <property type="protein sequence ID" value="SPH22569.1"/>
    <property type="molecule type" value="Genomic_DNA"/>
</dbReference>
<feature type="domain" description="DUF6473" evidence="1">
    <location>
        <begin position="1"/>
        <end position="273"/>
    </location>
</feature>
<evidence type="ECO:0000259" key="1">
    <source>
        <dbReference type="Pfam" id="PF20078"/>
    </source>
</evidence>
<keyword evidence="3" id="KW-1185">Reference proteome</keyword>
<dbReference type="InterPro" id="IPR045524">
    <property type="entry name" value="DUF6473"/>
</dbReference>
<dbReference type="Proteomes" id="UP000244880">
    <property type="component" value="Unassembled WGS sequence"/>
</dbReference>
<dbReference type="RefSeq" id="WP_108829494.1">
    <property type="nucleotide sequence ID" value="NZ_OMOR01000001.1"/>
</dbReference>
<dbReference type="OrthoDB" id="7838347at2"/>
<evidence type="ECO:0000313" key="2">
    <source>
        <dbReference type="EMBL" id="SPH22569.1"/>
    </source>
</evidence>
<protein>
    <recommendedName>
        <fullName evidence="1">DUF6473 domain-containing protein</fullName>
    </recommendedName>
</protein>
<reference evidence="2 3" key="1">
    <citation type="submission" date="2018-03" db="EMBL/GenBank/DDBJ databases">
        <authorList>
            <person name="Keele B.F."/>
        </authorList>
    </citation>
    <scope>NUCLEOTIDE SEQUENCE [LARGE SCALE GENOMIC DNA]</scope>
    <source>
        <strain evidence="2 3">CECT 8599</strain>
    </source>
</reference>
<dbReference type="Pfam" id="PF20078">
    <property type="entry name" value="DUF6473"/>
    <property type="match status" value="1"/>
</dbReference>
<dbReference type="AlphaFoldDB" id="A0A2R8BHS1"/>
<organism evidence="2 3">
    <name type="scientific">Ascidiaceihabitans donghaensis</name>
    <dbReference type="NCBI Taxonomy" id="1510460"/>
    <lineage>
        <taxon>Bacteria</taxon>
        <taxon>Pseudomonadati</taxon>
        <taxon>Pseudomonadota</taxon>
        <taxon>Alphaproteobacteria</taxon>
        <taxon>Rhodobacterales</taxon>
        <taxon>Paracoccaceae</taxon>
        <taxon>Ascidiaceihabitans</taxon>
    </lineage>
</organism>
<evidence type="ECO:0000313" key="3">
    <source>
        <dbReference type="Proteomes" id="UP000244880"/>
    </source>
</evidence>
<sequence length="274" mass="30977">MSFDALGPGALDYLPCRYGTSKLLFRGPRRSLKDPYVAFLGGTDTYGKFIANPFPDLTEQELKMTCLNLGCVNAGIDVFVTDPHVGELTSDAEVTVIQLMGAHNMSNRFYSVHPRRNDRFLKPSSLLQAIYREVDFAEFNFNKHLLLRLYTLSPGRFETVVEELKQAWLARMRTMIKSIKGKVVLLWFADHTPDEQMTPDDERDPWFVTRDMIEELREMVDDIVEVVASEEAQAVGTEGMIFSDLEAPVAGHVLGLAAHQEAAEQVSRVLKQYI</sequence>
<accession>A0A2R8BHS1</accession>